<dbReference type="PANTHER" id="PTHR43639:SF1">
    <property type="entry name" value="SHORT-CHAIN DEHYDROGENASE_REDUCTASE FAMILY PROTEIN"/>
    <property type="match status" value="1"/>
</dbReference>
<name>A0A4R8G9L6_9RHOB</name>
<dbReference type="PANTHER" id="PTHR43639">
    <property type="entry name" value="OXIDOREDUCTASE, SHORT-CHAIN DEHYDROGENASE/REDUCTASE FAMILY (AFU_ORTHOLOGUE AFUA_5G02870)"/>
    <property type="match status" value="1"/>
</dbReference>
<evidence type="ECO:0000256" key="2">
    <source>
        <dbReference type="ARBA" id="ARBA00023002"/>
    </source>
</evidence>
<comment type="similarity">
    <text evidence="1">Belongs to the short-chain dehydrogenases/reductases (SDR) family.</text>
</comment>
<accession>A0A4R8G9L6</accession>
<sequence>MFDEVRATMGAVDLCINNASMFVNDDLLDYEDTQFDDHLGVNLKAPVQLGALMRRQPEEAEDRLILNMLDNKVFAINPDFFTYTLSKTALLAATRMMAMRFAGFPRVCGIAPSITLISGKQSPENFEKSSRINYLGRRVFPSDIADAALFLWKTKSCNDQIITIDGGQSMMRLSRDVAFLAKEGHFDE</sequence>
<organism evidence="3 4">
    <name type="scientific">Rhodovulum visakhapatnamense</name>
    <dbReference type="NCBI Taxonomy" id="364297"/>
    <lineage>
        <taxon>Bacteria</taxon>
        <taxon>Pseudomonadati</taxon>
        <taxon>Pseudomonadota</taxon>
        <taxon>Alphaproteobacteria</taxon>
        <taxon>Rhodobacterales</taxon>
        <taxon>Paracoccaceae</taxon>
        <taxon>Rhodovulum</taxon>
    </lineage>
</organism>
<comment type="caution">
    <text evidence="3">The sequence shown here is derived from an EMBL/GenBank/DDBJ whole genome shotgun (WGS) entry which is preliminary data.</text>
</comment>
<evidence type="ECO:0000256" key="1">
    <source>
        <dbReference type="ARBA" id="ARBA00006484"/>
    </source>
</evidence>
<dbReference type="GO" id="GO:0016491">
    <property type="term" value="F:oxidoreductase activity"/>
    <property type="evidence" value="ECO:0007669"/>
    <property type="project" value="UniProtKB-KW"/>
</dbReference>
<proteinExistence type="inferred from homology"/>
<protein>
    <submittedName>
        <fullName evidence="3">NAD(P)-dependent dehydrogenase (Short-subunit alcohol dehydrogenase family)</fullName>
    </submittedName>
</protein>
<dbReference type="Pfam" id="PF13561">
    <property type="entry name" value="adh_short_C2"/>
    <property type="match status" value="1"/>
</dbReference>
<gene>
    <name evidence="3" type="ORF">EV657_102292</name>
</gene>
<dbReference type="Gene3D" id="3.40.50.720">
    <property type="entry name" value="NAD(P)-binding Rossmann-like Domain"/>
    <property type="match status" value="1"/>
</dbReference>
<dbReference type="InterPro" id="IPR036291">
    <property type="entry name" value="NAD(P)-bd_dom_sf"/>
</dbReference>
<dbReference type="PRINTS" id="PR00081">
    <property type="entry name" value="GDHRDH"/>
</dbReference>
<dbReference type="EMBL" id="SOEB01000002">
    <property type="protein sequence ID" value="TDX33414.1"/>
    <property type="molecule type" value="Genomic_DNA"/>
</dbReference>
<evidence type="ECO:0000313" key="4">
    <source>
        <dbReference type="Proteomes" id="UP000295484"/>
    </source>
</evidence>
<dbReference type="Proteomes" id="UP000295484">
    <property type="component" value="Unassembled WGS sequence"/>
</dbReference>
<dbReference type="AlphaFoldDB" id="A0A4R8G9L6"/>
<keyword evidence="2" id="KW-0560">Oxidoreductase</keyword>
<reference evidence="3 4" key="1">
    <citation type="submission" date="2019-03" db="EMBL/GenBank/DDBJ databases">
        <title>Genomic Encyclopedia of Type Strains, Phase IV (KMG-IV): sequencing the most valuable type-strain genomes for metagenomic binning, comparative biology and taxonomic classification.</title>
        <authorList>
            <person name="Goeker M."/>
        </authorList>
    </citation>
    <scope>NUCLEOTIDE SEQUENCE [LARGE SCALE GENOMIC DNA]</scope>
    <source>
        <strain evidence="3 4">JA181</strain>
    </source>
</reference>
<dbReference type="SUPFAM" id="SSF51735">
    <property type="entry name" value="NAD(P)-binding Rossmann-fold domains"/>
    <property type="match status" value="1"/>
</dbReference>
<dbReference type="InterPro" id="IPR002347">
    <property type="entry name" value="SDR_fam"/>
</dbReference>
<evidence type="ECO:0000313" key="3">
    <source>
        <dbReference type="EMBL" id="TDX33414.1"/>
    </source>
</evidence>